<feature type="domain" description="Methyl-accepting transducer" evidence="8">
    <location>
        <begin position="300"/>
        <end position="536"/>
    </location>
</feature>
<keyword evidence="2" id="KW-1003">Cell membrane</keyword>
<keyword evidence="4 6" id="KW-0807">Transducer</keyword>
<organism evidence="10 11">
    <name type="scientific">Rossellomorea vietnamensis</name>
    <dbReference type="NCBI Taxonomy" id="218284"/>
    <lineage>
        <taxon>Bacteria</taxon>
        <taxon>Bacillati</taxon>
        <taxon>Bacillota</taxon>
        <taxon>Bacilli</taxon>
        <taxon>Bacillales</taxon>
        <taxon>Bacillaceae</taxon>
        <taxon>Rossellomorea</taxon>
    </lineage>
</organism>
<dbReference type="AlphaFoldDB" id="A0A6I6ULJ0"/>
<dbReference type="PROSITE" id="PS50885">
    <property type="entry name" value="HAMP"/>
    <property type="match status" value="1"/>
</dbReference>
<dbReference type="Proteomes" id="UP000465062">
    <property type="component" value="Chromosome"/>
</dbReference>
<dbReference type="GO" id="GO:0007165">
    <property type="term" value="P:signal transduction"/>
    <property type="evidence" value="ECO:0007669"/>
    <property type="project" value="UniProtKB-KW"/>
</dbReference>
<dbReference type="PANTHER" id="PTHR32089:SF112">
    <property type="entry name" value="LYSOZYME-LIKE PROTEIN-RELATED"/>
    <property type="match status" value="1"/>
</dbReference>
<evidence type="ECO:0000256" key="5">
    <source>
        <dbReference type="ARBA" id="ARBA00029447"/>
    </source>
</evidence>
<evidence type="ECO:0000256" key="6">
    <source>
        <dbReference type="PROSITE-ProRule" id="PRU00284"/>
    </source>
</evidence>
<feature type="domain" description="HAMP" evidence="9">
    <location>
        <begin position="228"/>
        <end position="281"/>
    </location>
</feature>
<evidence type="ECO:0000256" key="2">
    <source>
        <dbReference type="ARBA" id="ARBA00022475"/>
    </source>
</evidence>
<comment type="subcellular location">
    <subcellularLocation>
        <location evidence="1">Cell membrane</location>
    </subcellularLocation>
</comment>
<evidence type="ECO:0000256" key="1">
    <source>
        <dbReference type="ARBA" id="ARBA00004236"/>
    </source>
</evidence>
<gene>
    <name evidence="10" type="ORF">FHE72_14990</name>
</gene>
<evidence type="ECO:0000256" key="3">
    <source>
        <dbReference type="ARBA" id="ARBA00023136"/>
    </source>
</evidence>
<evidence type="ECO:0000313" key="10">
    <source>
        <dbReference type="EMBL" id="QHE62177.1"/>
    </source>
</evidence>
<dbReference type="Pfam" id="PF00672">
    <property type="entry name" value="HAMP"/>
    <property type="match status" value="1"/>
</dbReference>
<dbReference type="EMBL" id="CP047394">
    <property type="protein sequence ID" value="QHE62177.1"/>
    <property type="molecule type" value="Genomic_DNA"/>
</dbReference>
<sequence>MSKKSFPFMKYVPHIRKIRILSKMSYQHSIKNKLVYTFLLNAVLFISCVGLAIFCMNDLMKDMRFMKDTGEHSVQITELSRLINAKDIRIADYITFLNEEDVKEYRKLRAELNGMTDETMNGLGKKDRELLQRFSENNKTIDELFIKEIAPAVVRLDEAIYTDARMKISVLRDQNNTLLMQVRERTLHKQNTVLQSTENNMNTLFFLLIGFVISSIVISFFIVNLVSNKINKSIDKILSVTKAVAKGDLTHSVPPTGRKDEIGQLNSSIRYMVERLRELVIGIKDSSHTVQSNSRHIKSLADSINASSHQVGDSMARLSGSSEEQVAAAEQLNNQYQTFNDGVLQVETNGLSLSELSSHMQGVTVEGIASMNSTTNQIEMVYGKIKKTHDLLDRLEESAIDISNLTKSIKKIADQTNLLSLNASIEAARAGEAGKGFSVVANEVRKLAQDVDASLIEMNESVLNVQHISKEVSSSLKDGYKELSTGKEYIRTTGEHFNEMKKQASGMDHNITEISGSLKMLKEYMHHIQGAFQSVSAVGKEFNDGTITINSSIQEQNGLIETLYGQSDDLTQKANQLSDLVKTFRM</sequence>
<keyword evidence="7" id="KW-0812">Transmembrane</keyword>
<dbReference type="Gene3D" id="1.10.287.950">
    <property type="entry name" value="Methyl-accepting chemotaxis protein"/>
    <property type="match status" value="1"/>
</dbReference>
<dbReference type="KEGG" id="bvq:FHE72_14990"/>
<evidence type="ECO:0000256" key="4">
    <source>
        <dbReference type="ARBA" id="ARBA00023224"/>
    </source>
</evidence>
<dbReference type="CDD" id="cd06225">
    <property type="entry name" value="HAMP"/>
    <property type="match status" value="1"/>
</dbReference>
<keyword evidence="3 7" id="KW-0472">Membrane</keyword>
<dbReference type="Pfam" id="PF00015">
    <property type="entry name" value="MCPsignal"/>
    <property type="match status" value="1"/>
</dbReference>
<dbReference type="InterPro" id="IPR003660">
    <property type="entry name" value="HAMP_dom"/>
</dbReference>
<dbReference type="SMART" id="SM00283">
    <property type="entry name" value="MA"/>
    <property type="match status" value="1"/>
</dbReference>
<comment type="similarity">
    <text evidence="5">Belongs to the methyl-accepting chemotaxis (MCP) protein family.</text>
</comment>
<evidence type="ECO:0000259" key="8">
    <source>
        <dbReference type="PROSITE" id="PS50111"/>
    </source>
</evidence>
<protein>
    <submittedName>
        <fullName evidence="10">HAMP domain-containing protein</fullName>
    </submittedName>
</protein>
<reference evidence="10 11" key="1">
    <citation type="submission" date="2019-06" db="EMBL/GenBank/DDBJ databases">
        <title>An operon consisting of a P-type ATPase gene and a transcriptional regular gene given the different cadmium resistance in Bacillus vietamensis 151-6 and Bacillus marisflavi 151-25.</title>
        <authorList>
            <person name="Yu X."/>
        </authorList>
    </citation>
    <scope>NUCLEOTIDE SEQUENCE [LARGE SCALE GENOMIC DNA]</scope>
    <source>
        <strain evidence="10 11">151-6</strain>
    </source>
</reference>
<feature type="transmembrane region" description="Helical" evidence="7">
    <location>
        <begin position="204"/>
        <end position="226"/>
    </location>
</feature>
<keyword evidence="7" id="KW-1133">Transmembrane helix</keyword>
<dbReference type="GO" id="GO:0005886">
    <property type="term" value="C:plasma membrane"/>
    <property type="evidence" value="ECO:0007669"/>
    <property type="project" value="UniProtKB-SubCell"/>
</dbReference>
<dbReference type="RefSeq" id="WP_159362242.1">
    <property type="nucleotide sequence ID" value="NZ_CP047394.1"/>
</dbReference>
<dbReference type="PROSITE" id="PS50111">
    <property type="entry name" value="CHEMOTAXIS_TRANSDUC_2"/>
    <property type="match status" value="1"/>
</dbReference>
<evidence type="ECO:0000313" key="11">
    <source>
        <dbReference type="Proteomes" id="UP000465062"/>
    </source>
</evidence>
<dbReference type="PANTHER" id="PTHR32089">
    <property type="entry name" value="METHYL-ACCEPTING CHEMOTAXIS PROTEIN MCPB"/>
    <property type="match status" value="1"/>
</dbReference>
<feature type="transmembrane region" description="Helical" evidence="7">
    <location>
        <begin position="34"/>
        <end position="56"/>
    </location>
</feature>
<evidence type="ECO:0000256" key="7">
    <source>
        <dbReference type="SAM" id="Phobius"/>
    </source>
</evidence>
<accession>A0A6I6ULJ0</accession>
<dbReference type="SUPFAM" id="SSF58104">
    <property type="entry name" value="Methyl-accepting chemotaxis protein (MCP) signaling domain"/>
    <property type="match status" value="1"/>
</dbReference>
<dbReference type="Gene3D" id="6.10.340.10">
    <property type="match status" value="1"/>
</dbReference>
<dbReference type="SMART" id="SM00304">
    <property type="entry name" value="HAMP"/>
    <property type="match status" value="1"/>
</dbReference>
<name>A0A6I6ULJ0_9BACI</name>
<dbReference type="InterPro" id="IPR004089">
    <property type="entry name" value="MCPsignal_dom"/>
</dbReference>
<evidence type="ECO:0000259" key="9">
    <source>
        <dbReference type="PROSITE" id="PS50885"/>
    </source>
</evidence>
<proteinExistence type="inferred from homology"/>